<dbReference type="Gene3D" id="2.40.10.10">
    <property type="entry name" value="Trypsin-like serine proteases"/>
    <property type="match status" value="1"/>
</dbReference>
<dbReference type="InterPro" id="IPR001314">
    <property type="entry name" value="Peptidase_S1A"/>
</dbReference>
<dbReference type="PROSITE" id="PS50240">
    <property type="entry name" value="TRYPSIN_DOM"/>
    <property type="match status" value="1"/>
</dbReference>
<dbReference type="GO" id="GO:0004252">
    <property type="term" value="F:serine-type endopeptidase activity"/>
    <property type="evidence" value="ECO:0007669"/>
    <property type="project" value="InterPro"/>
</dbReference>
<evidence type="ECO:0000313" key="2">
    <source>
        <dbReference type="EMBL" id="KZS19037.1"/>
    </source>
</evidence>
<accession>A0A0P5YY75</accession>
<dbReference type="Proteomes" id="UP000076858">
    <property type="component" value="Unassembled WGS sequence"/>
</dbReference>
<comment type="caution">
    <text evidence="2">The sequence shown here is derived from an EMBL/GenBank/DDBJ whole genome shotgun (WGS) entry which is preliminary data.</text>
</comment>
<keyword evidence="2" id="KW-0645">Protease</keyword>
<dbReference type="Pfam" id="PF00089">
    <property type="entry name" value="Trypsin"/>
    <property type="match status" value="1"/>
</dbReference>
<dbReference type="PANTHER" id="PTHR24258:SF140">
    <property type="entry name" value="BCDNA.GH08420-RELATED"/>
    <property type="match status" value="1"/>
</dbReference>
<keyword evidence="2" id="KW-0378">Hydrolase</keyword>
<dbReference type="InterPro" id="IPR043504">
    <property type="entry name" value="Peptidase_S1_PA_chymotrypsin"/>
</dbReference>
<dbReference type="FunFam" id="2.40.10.10:FF:000068">
    <property type="entry name" value="transmembrane protease serine 2"/>
    <property type="match status" value="1"/>
</dbReference>
<dbReference type="InterPro" id="IPR001254">
    <property type="entry name" value="Trypsin_dom"/>
</dbReference>
<keyword evidence="3" id="KW-1185">Reference proteome</keyword>
<reference evidence="2 3" key="1">
    <citation type="submission" date="2016-03" db="EMBL/GenBank/DDBJ databases">
        <title>EvidentialGene: Evidence-directed Construction of Genes on Genomes.</title>
        <authorList>
            <person name="Gilbert D.G."/>
            <person name="Choi J.-H."/>
            <person name="Mockaitis K."/>
            <person name="Colbourne J."/>
            <person name="Pfrender M."/>
        </authorList>
    </citation>
    <scope>NUCLEOTIDE SEQUENCE [LARGE SCALE GENOMIC DNA]</scope>
    <source>
        <strain evidence="2 3">Xinb3</strain>
        <tissue evidence="2">Complete organism</tissue>
    </source>
</reference>
<dbReference type="InterPro" id="IPR009003">
    <property type="entry name" value="Peptidase_S1_PA"/>
</dbReference>
<proteinExistence type="predicted"/>
<evidence type="ECO:0000256" key="1">
    <source>
        <dbReference type="ARBA" id="ARBA00023157"/>
    </source>
</evidence>
<dbReference type="SUPFAM" id="SSF50494">
    <property type="entry name" value="Trypsin-like serine proteases"/>
    <property type="match status" value="1"/>
</dbReference>
<evidence type="ECO:0000313" key="3">
    <source>
        <dbReference type="Proteomes" id="UP000076858"/>
    </source>
</evidence>
<dbReference type="PRINTS" id="PR00722">
    <property type="entry name" value="CHYMOTRYPSIN"/>
</dbReference>
<protein>
    <submittedName>
        <fullName evidence="2">Serine protease 57</fullName>
    </submittedName>
</protein>
<sequence>MLHALILIVFVTTVSGTGDAESERIAGGNRVNSTEQFPFVVSISYRYQHICGGFIYNARWIVTAASCVMGKSHRELNVTIGAGSLITPEPEEQSISIADLFTFNGFNQASLIHDIALIELSLPIVFRSTAQPIRYSTIDELAQPLEATIIGWGASFEGGPPSTRLLCGTIDNLHADCSAYNVDEYTEDFMICAGSESGTVAPCQFDEGSPLVQETNVEGNAELIAIGIMSKNQGCSNAMIPTIYTRLSAYSSWFIQTAGPQVTHSGFA</sequence>
<gene>
    <name evidence="2" type="ORF">APZ42_014656</name>
</gene>
<dbReference type="OrthoDB" id="9425590at2759"/>
<dbReference type="PANTHER" id="PTHR24258">
    <property type="entry name" value="SERINE PROTEASE-RELATED"/>
    <property type="match status" value="1"/>
</dbReference>
<keyword evidence="1" id="KW-1015">Disulfide bond</keyword>
<organism evidence="2 3">
    <name type="scientific">Daphnia magna</name>
    <dbReference type="NCBI Taxonomy" id="35525"/>
    <lineage>
        <taxon>Eukaryota</taxon>
        <taxon>Metazoa</taxon>
        <taxon>Ecdysozoa</taxon>
        <taxon>Arthropoda</taxon>
        <taxon>Crustacea</taxon>
        <taxon>Branchiopoda</taxon>
        <taxon>Diplostraca</taxon>
        <taxon>Cladocera</taxon>
        <taxon>Anomopoda</taxon>
        <taxon>Daphniidae</taxon>
        <taxon>Daphnia</taxon>
    </lineage>
</organism>
<dbReference type="GO" id="GO:0006508">
    <property type="term" value="P:proteolysis"/>
    <property type="evidence" value="ECO:0007669"/>
    <property type="project" value="UniProtKB-KW"/>
</dbReference>
<dbReference type="STRING" id="35525.A0A0P5YY75"/>
<name>A0A0P5YY75_9CRUS</name>
<dbReference type="EMBL" id="LRGB01000447">
    <property type="protein sequence ID" value="KZS19037.1"/>
    <property type="molecule type" value="Genomic_DNA"/>
</dbReference>
<dbReference type="CDD" id="cd00190">
    <property type="entry name" value="Tryp_SPc"/>
    <property type="match status" value="1"/>
</dbReference>
<dbReference type="SMART" id="SM00020">
    <property type="entry name" value="Tryp_SPc"/>
    <property type="match status" value="1"/>
</dbReference>
<dbReference type="AlphaFoldDB" id="A0A0P5YY75"/>